<gene>
    <name evidence="2" type="ORF">TGDOM2_255930</name>
</gene>
<proteinExistence type="predicted"/>
<evidence type="ECO:0000256" key="1">
    <source>
        <dbReference type="SAM" id="MobiDB-lite"/>
    </source>
</evidence>
<feature type="compositionally biased region" description="Basic and acidic residues" evidence="1">
    <location>
        <begin position="149"/>
        <end position="160"/>
    </location>
</feature>
<organism evidence="2 3">
    <name type="scientific">Toxoplasma gondii GAB2-2007-GAL-DOM2</name>
    <dbReference type="NCBI Taxonomy" id="1130820"/>
    <lineage>
        <taxon>Eukaryota</taxon>
        <taxon>Sar</taxon>
        <taxon>Alveolata</taxon>
        <taxon>Apicomplexa</taxon>
        <taxon>Conoidasida</taxon>
        <taxon>Coccidia</taxon>
        <taxon>Eucoccidiorida</taxon>
        <taxon>Eimeriorina</taxon>
        <taxon>Sarcocystidae</taxon>
        <taxon>Toxoplasma</taxon>
    </lineage>
</organism>
<comment type="caution">
    <text evidence="2">The sequence shown here is derived from an EMBL/GenBank/DDBJ whole genome shotgun (WGS) entry which is preliminary data.</text>
</comment>
<feature type="compositionally biased region" description="Polar residues" evidence="1">
    <location>
        <begin position="20"/>
        <end position="39"/>
    </location>
</feature>
<feature type="compositionally biased region" description="Acidic residues" evidence="1">
    <location>
        <begin position="383"/>
        <end position="406"/>
    </location>
</feature>
<name>A0A086JGC4_TOXGO</name>
<dbReference type="AlphaFoldDB" id="A0A086JGC4"/>
<accession>A0A086JGC4</accession>
<reference evidence="2 3" key="1">
    <citation type="submission" date="2014-02" db="EMBL/GenBank/DDBJ databases">
        <authorList>
            <person name="Sibley D."/>
            <person name="Venepally P."/>
            <person name="Karamycheva S."/>
            <person name="Hadjithomas M."/>
            <person name="Khan A."/>
            <person name="Brunk B."/>
            <person name="Roos D."/>
            <person name="Caler E."/>
            <person name="Lorenzi H."/>
        </authorList>
    </citation>
    <scope>NUCLEOTIDE SEQUENCE [LARGE SCALE GENOMIC DNA]</scope>
    <source>
        <strain evidence="2 3">GAB2-2007-GAL-DOM2</strain>
    </source>
</reference>
<evidence type="ECO:0000313" key="2">
    <source>
        <dbReference type="EMBL" id="KFG31192.1"/>
    </source>
</evidence>
<dbReference type="VEuPathDB" id="ToxoDB:TGDOM2_255930"/>
<feature type="region of interest" description="Disordered" evidence="1">
    <location>
        <begin position="383"/>
        <end position="409"/>
    </location>
</feature>
<dbReference type="Proteomes" id="UP000028837">
    <property type="component" value="Unassembled WGS sequence"/>
</dbReference>
<dbReference type="EMBL" id="AHZU02001553">
    <property type="protein sequence ID" value="KFG31192.1"/>
    <property type="molecule type" value="Genomic_DNA"/>
</dbReference>
<feature type="compositionally biased region" description="Basic and acidic residues" evidence="1">
    <location>
        <begin position="216"/>
        <end position="228"/>
    </location>
</feature>
<feature type="region of interest" description="Disordered" evidence="1">
    <location>
        <begin position="1"/>
        <end position="41"/>
    </location>
</feature>
<feature type="region of interest" description="Disordered" evidence="1">
    <location>
        <begin position="147"/>
        <end position="195"/>
    </location>
</feature>
<feature type="region of interest" description="Disordered" evidence="1">
    <location>
        <begin position="212"/>
        <end position="250"/>
    </location>
</feature>
<evidence type="ECO:0000313" key="3">
    <source>
        <dbReference type="Proteomes" id="UP000028837"/>
    </source>
</evidence>
<protein>
    <submittedName>
        <fullName evidence="2">Uncharacterized protein</fullName>
    </submittedName>
</protein>
<sequence>MTSLNRSAESPLPEERSVEKPQTPTRTFARQESPLTSGLSRMDRNDASFFLERTPLRASCFSSSSPANGSFCGQFVRPVQGERNAPLYVRLKRHREEDVPPFLCLLQHRGEGNAPAAKQQKVRGEYEGAAKHESGLLLFRHVGEPPVLLDEKPNAGHKTQDAQTASAAPHRSPRCQTNGKEELTPAASGASTAQGDIDTALLQRLRKYRVVPSGRASEDGHSKEESEHQSALSGTREGEKTAAKRRAGAVQHVRLADGRKIRLLDVCPSESVGGTEDLSDFTDDCDFEWYRLAGPDDAVHAAGERSSLFEFLEEEGGALSAQAELIRKLIASGTSANLADGPGADAVGLIELEDVDEETGEVLRGCGWSNACRSVDVFLGEFGDIDDPDSDDPDAAELDYPEDSDDERERRFAARVRHLIEDSEEDRFSESSAFSYDGE</sequence>
<dbReference type="OrthoDB" id="331412at2759"/>